<comment type="caution">
    <text evidence="5">The sequence shown here is derived from an EMBL/GenBank/DDBJ whole genome shotgun (WGS) entry which is preliminary data.</text>
</comment>
<protein>
    <submittedName>
        <fullName evidence="5">Drug/metabolite transporter (DMT)-like permease</fullName>
    </submittedName>
</protein>
<keyword evidence="3" id="KW-1133">Transmembrane helix</keyword>
<name>A0A840PQC7_URETH</name>
<gene>
    <name evidence="5" type="ORF">HNR36_000419</name>
</gene>
<feature type="transmembrane region" description="Helical" evidence="3">
    <location>
        <begin position="158"/>
        <end position="176"/>
    </location>
</feature>
<dbReference type="SUPFAM" id="SSF103481">
    <property type="entry name" value="Multidrug resistance efflux transporter EmrE"/>
    <property type="match status" value="1"/>
</dbReference>
<feature type="transmembrane region" description="Helical" evidence="3">
    <location>
        <begin position="183"/>
        <end position="207"/>
    </location>
</feature>
<feature type="domain" description="EamA" evidence="4">
    <location>
        <begin position="5"/>
        <end position="143"/>
    </location>
</feature>
<sequence length="303" mass="33756">MQHLKGIILIIIGAMLWGATGPLTEWILKDSGMTVNFFLTVRLLVAGVAILSFLQFTNNSVMAVWKTIYWSRQLVIYSVAGMLGLQFSFTMTIQSSNAVFATLLQFLGPLFILAYTSIKVRTWPPKYQILGVLGTLLGLFLLLTNAKIDQLLVSREALFWGLVLGITFAIYTLYPARLMAEWGVLLVVGWGMLIGGVVLGMGSFIWQSDEWGLLFDIKLLISMFSIIFFSTAAFVMFLSSMNYISPVLTSILSTMEPLTTMVISMIVFSTRFGLWQAIGILLMLACVTWISVASEKAEKYNKN</sequence>
<comment type="similarity">
    <text evidence="2">Belongs to the EamA transporter family.</text>
</comment>
<evidence type="ECO:0000256" key="1">
    <source>
        <dbReference type="ARBA" id="ARBA00004127"/>
    </source>
</evidence>
<dbReference type="PANTHER" id="PTHR22911">
    <property type="entry name" value="ACYL-MALONYL CONDENSING ENZYME-RELATED"/>
    <property type="match status" value="1"/>
</dbReference>
<evidence type="ECO:0000256" key="3">
    <source>
        <dbReference type="SAM" id="Phobius"/>
    </source>
</evidence>
<keyword evidence="6" id="KW-1185">Reference proteome</keyword>
<proteinExistence type="inferred from homology"/>
<dbReference type="InterPro" id="IPR037185">
    <property type="entry name" value="EmrE-like"/>
</dbReference>
<feature type="transmembrane region" description="Helical" evidence="3">
    <location>
        <begin position="34"/>
        <end position="54"/>
    </location>
</feature>
<dbReference type="RefSeq" id="WP_016837677.1">
    <property type="nucleotide sequence ID" value="NZ_JAAXPW010000002.1"/>
</dbReference>
<keyword evidence="3" id="KW-0472">Membrane</keyword>
<organism evidence="5 6">
    <name type="scientific">Ureibacillus thermosphaericus</name>
    <dbReference type="NCBI Taxonomy" id="51173"/>
    <lineage>
        <taxon>Bacteria</taxon>
        <taxon>Bacillati</taxon>
        <taxon>Bacillota</taxon>
        <taxon>Bacilli</taxon>
        <taxon>Bacillales</taxon>
        <taxon>Caryophanaceae</taxon>
        <taxon>Ureibacillus</taxon>
    </lineage>
</organism>
<dbReference type="GO" id="GO:0016020">
    <property type="term" value="C:membrane"/>
    <property type="evidence" value="ECO:0007669"/>
    <property type="project" value="InterPro"/>
</dbReference>
<evidence type="ECO:0000259" key="4">
    <source>
        <dbReference type="Pfam" id="PF00892"/>
    </source>
</evidence>
<keyword evidence="3" id="KW-0812">Transmembrane</keyword>
<feature type="domain" description="EamA" evidence="4">
    <location>
        <begin position="157"/>
        <end position="291"/>
    </location>
</feature>
<dbReference type="AlphaFoldDB" id="A0A840PQC7"/>
<feature type="transmembrane region" description="Helical" evidence="3">
    <location>
        <begin position="7"/>
        <end position="28"/>
    </location>
</feature>
<evidence type="ECO:0000313" key="6">
    <source>
        <dbReference type="Proteomes" id="UP000557217"/>
    </source>
</evidence>
<dbReference type="InterPro" id="IPR000620">
    <property type="entry name" value="EamA_dom"/>
</dbReference>
<evidence type="ECO:0000256" key="2">
    <source>
        <dbReference type="ARBA" id="ARBA00007362"/>
    </source>
</evidence>
<feature type="transmembrane region" description="Helical" evidence="3">
    <location>
        <begin position="274"/>
        <end position="293"/>
    </location>
</feature>
<feature type="transmembrane region" description="Helical" evidence="3">
    <location>
        <begin position="127"/>
        <end position="146"/>
    </location>
</feature>
<dbReference type="Proteomes" id="UP000557217">
    <property type="component" value="Unassembled WGS sequence"/>
</dbReference>
<dbReference type="Pfam" id="PF00892">
    <property type="entry name" value="EamA"/>
    <property type="match status" value="2"/>
</dbReference>
<comment type="subcellular location">
    <subcellularLocation>
        <location evidence="1">Endomembrane system</location>
        <topology evidence="1">Multi-pass membrane protein</topology>
    </subcellularLocation>
</comment>
<evidence type="ECO:0000313" key="5">
    <source>
        <dbReference type="EMBL" id="MBB5148037.1"/>
    </source>
</evidence>
<reference evidence="5 6" key="1">
    <citation type="submission" date="2020-08" db="EMBL/GenBank/DDBJ databases">
        <title>Genomic Encyclopedia of Type Strains, Phase IV (KMG-IV): sequencing the most valuable type-strain genomes for metagenomic binning, comparative biology and taxonomic classification.</title>
        <authorList>
            <person name="Goeker M."/>
        </authorList>
    </citation>
    <scope>NUCLEOTIDE SEQUENCE [LARGE SCALE GENOMIC DNA]</scope>
    <source>
        <strain evidence="5 6">DSM 10633</strain>
    </source>
</reference>
<feature type="transmembrane region" description="Helical" evidence="3">
    <location>
        <begin position="247"/>
        <end position="268"/>
    </location>
</feature>
<feature type="transmembrane region" description="Helical" evidence="3">
    <location>
        <begin position="98"/>
        <end position="115"/>
    </location>
</feature>
<feature type="transmembrane region" description="Helical" evidence="3">
    <location>
        <begin position="219"/>
        <end position="238"/>
    </location>
</feature>
<feature type="transmembrane region" description="Helical" evidence="3">
    <location>
        <begin position="74"/>
        <end position="92"/>
    </location>
</feature>
<dbReference type="PANTHER" id="PTHR22911:SF79">
    <property type="entry name" value="MOBA-LIKE NTP TRANSFERASE DOMAIN-CONTAINING PROTEIN"/>
    <property type="match status" value="1"/>
</dbReference>
<dbReference type="EMBL" id="JACHGZ010000002">
    <property type="protein sequence ID" value="MBB5148037.1"/>
    <property type="molecule type" value="Genomic_DNA"/>
</dbReference>
<accession>A0A840PQC7</accession>